<organism evidence="2 3">
    <name type="scientific">Paenibacillus hemerocallicola</name>
    <dbReference type="NCBI Taxonomy" id="1172614"/>
    <lineage>
        <taxon>Bacteria</taxon>
        <taxon>Bacillati</taxon>
        <taxon>Bacillota</taxon>
        <taxon>Bacilli</taxon>
        <taxon>Bacillales</taxon>
        <taxon>Paenibacillaceae</taxon>
        <taxon>Paenibacillus</taxon>
    </lineage>
</organism>
<dbReference type="EMBL" id="VDCQ01000004">
    <property type="protein sequence ID" value="TNJ67566.1"/>
    <property type="molecule type" value="Genomic_DNA"/>
</dbReference>
<keyword evidence="3" id="KW-1185">Reference proteome</keyword>
<reference evidence="2 3" key="1">
    <citation type="submission" date="2019-05" db="EMBL/GenBank/DDBJ databases">
        <title>We sequenced the genome of Paenibacillus hemerocallicola KCTC 33185 for further insight into its adaptation and study the phylogeny of Paenibacillus.</title>
        <authorList>
            <person name="Narsing Rao M.P."/>
        </authorList>
    </citation>
    <scope>NUCLEOTIDE SEQUENCE [LARGE SCALE GENOMIC DNA]</scope>
    <source>
        <strain evidence="2 3">KCTC 33185</strain>
    </source>
</reference>
<dbReference type="Pfam" id="PF13088">
    <property type="entry name" value="BNR_2"/>
    <property type="match status" value="1"/>
</dbReference>
<name>A0A5C4TG03_9BACL</name>
<protein>
    <submittedName>
        <fullName evidence="2">Exo-alpha-sialidase</fullName>
    </submittedName>
</protein>
<gene>
    <name evidence="2" type="ORF">FE784_04070</name>
</gene>
<sequence>MTTSRCEFRLTEPFIVDKAEGERLCAFPAAAAFPVDSGDESFTRLFVYFSQTKDDANIPPSVGLRMSDDGGATWPHYQSHEWFPISLAKLADGAIGGPSFVTEMVGGDVSREQRVRWIESPDGGTTWRVIEGRLISPHPMRSVVKGSGRGGFAFTWMHDMGAGVLGAVLYGYYEADTKYRTVWAESTDRGVTWTIVSTVAYDPAIGPEGYCEPTVARVADGTLLCVMRIGSNKPLYQSRSADNGRTWSEPTILPGPEPELAYSVLPALRALPDGKLVLSYGRPDTRLLLSEDGIGRNWSSFATTYEGTTTGYTGLAVGADNRLFLTGDKGANWHFSFADGFPSPNPFTIWGKWVDLINSSQE</sequence>
<evidence type="ECO:0000313" key="3">
    <source>
        <dbReference type="Proteomes" id="UP000307943"/>
    </source>
</evidence>
<dbReference type="RefSeq" id="WP_139600852.1">
    <property type="nucleotide sequence ID" value="NZ_VDCQ01000004.1"/>
</dbReference>
<evidence type="ECO:0000313" key="2">
    <source>
        <dbReference type="EMBL" id="TNJ67566.1"/>
    </source>
</evidence>
<dbReference type="SUPFAM" id="SSF50939">
    <property type="entry name" value="Sialidases"/>
    <property type="match status" value="1"/>
</dbReference>
<accession>A0A5C4TG03</accession>
<comment type="caution">
    <text evidence="2">The sequence shown here is derived from an EMBL/GenBank/DDBJ whole genome shotgun (WGS) entry which is preliminary data.</text>
</comment>
<feature type="domain" description="Sialidase" evidence="1">
    <location>
        <begin position="108"/>
        <end position="308"/>
    </location>
</feature>
<dbReference type="InterPro" id="IPR011040">
    <property type="entry name" value="Sialidase"/>
</dbReference>
<dbReference type="AlphaFoldDB" id="A0A5C4TG03"/>
<dbReference type="InterPro" id="IPR036278">
    <property type="entry name" value="Sialidase_sf"/>
</dbReference>
<evidence type="ECO:0000259" key="1">
    <source>
        <dbReference type="Pfam" id="PF13088"/>
    </source>
</evidence>
<dbReference type="Gene3D" id="2.120.10.10">
    <property type="match status" value="1"/>
</dbReference>
<dbReference type="CDD" id="cd15482">
    <property type="entry name" value="Sialidase_non-viral"/>
    <property type="match status" value="1"/>
</dbReference>
<dbReference type="Proteomes" id="UP000307943">
    <property type="component" value="Unassembled WGS sequence"/>
</dbReference>
<dbReference type="OrthoDB" id="2524392at2"/>
<proteinExistence type="predicted"/>